<reference evidence="11 28" key="3">
    <citation type="submission" date="2019-06" db="EMBL/GenBank/DDBJ databases">
        <title>Genomics analysis of Aphanomyces spp. identifies a new class of oomycete effector associated with host adaptation.</title>
        <authorList>
            <person name="Gaulin E."/>
        </authorList>
    </citation>
    <scope>NUCLEOTIDE SEQUENCE [LARGE SCALE GENOMIC DNA]</scope>
    <source>
        <strain evidence="11 28">E</strain>
    </source>
</reference>
<evidence type="ECO:0000313" key="16">
    <source>
        <dbReference type="EMBL" id="RHY77681.1"/>
    </source>
</evidence>
<feature type="domain" description="Peptidase S8/S53" evidence="10">
    <location>
        <begin position="176"/>
        <end position="456"/>
    </location>
</feature>
<dbReference type="SUPFAM" id="SSF52743">
    <property type="entry name" value="Subtilisin-like"/>
    <property type="match status" value="1"/>
</dbReference>
<feature type="signal peptide" evidence="9">
    <location>
        <begin position="1"/>
        <end position="17"/>
    </location>
</feature>
<dbReference type="Proteomes" id="UP000266643">
    <property type="component" value="Unassembled WGS sequence"/>
</dbReference>
<feature type="region of interest" description="Disordered" evidence="8">
    <location>
        <begin position="351"/>
        <end position="396"/>
    </location>
</feature>
<dbReference type="InterPro" id="IPR000209">
    <property type="entry name" value="Peptidase_S8/S53_dom"/>
</dbReference>
<comment type="similarity">
    <text evidence="1 7">Belongs to the peptidase S8 family.</text>
</comment>
<dbReference type="Gene3D" id="3.40.50.200">
    <property type="entry name" value="Peptidase S8/S53 domain"/>
    <property type="match status" value="1"/>
</dbReference>
<dbReference type="InterPro" id="IPR023828">
    <property type="entry name" value="Peptidase_S8_Ser-AS"/>
</dbReference>
<dbReference type="VEuPathDB" id="FungiDB:H257_07296"/>
<dbReference type="GO" id="GO:0004252">
    <property type="term" value="F:serine-type endopeptidase activity"/>
    <property type="evidence" value="ECO:0007669"/>
    <property type="project" value="UniProtKB-UniRule"/>
</dbReference>
<dbReference type="EMBL" id="VJMI01002336">
    <property type="protein sequence ID" value="KAF0775078.1"/>
    <property type="molecule type" value="Genomic_DNA"/>
</dbReference>
<evidence type="ECO:0000256" key="1">
    <source>
        <dbReference type="ARBA" id="ARBA00011073"/>
    </source>
</evidence>
<dbReference type="EMBL" id="QUTE01013236">
    <property type="protein sequence ID" value="RHZ05025.1"/>
    <property type="molecule type" value="Genomic_DNA"/>
</dbReference>
<accession>A0A397BFU5</accession>
<evidence type="ECO:0000256" key="6">
    <source>
        <dbReference type="ARBA" id="ARBA00023619"/>
    </source>
</evidence>
<protein>
    <recommendedName>
        <fullName evidence="6">subtilisin</fullName>
        <ecNumber evidence="6">3.4.21.62</ecNumber>
    </recommendedName>
</protein>
<dbReference type="EC" id="3.4.21.62" evidence="6"/>
<dbReference type="InterPro" id="IPR015500">
    <property type="entry name" value="Peptidase_S8_subtilisin-rel"/>
</dbReference>
<evidence type="ECO:0000313" key="15">
    <source>
        <dbReference type="EMBL" id="RHY63969.1"/>
    </source>
</evidence>
<dbReference type="PRINTS" id="PR00723">
    <property type="entry name" value="SUBTILISIN"/>
</dbReference>
<dbReference type="InterPro" id="IPR050131">
    <property type="entry name" value="Peptidase_S8_subtilisin-like"/>
</dbReference>
<dbReference type="PANTHER" id="PTHR43806">
    <property type="entry name" value="PEPTIDASE S8"/>
    <property type="match status" value="1"/>
</dbReference>
<dbReference type="Proteomes" id="UP000265716">
    <property type="component" value="Unassembled WGS sequence"/>
</dbReference>
<evidence type="ECO:0000256" key="4">
    <source>
        <dbReference type="ARBA" id="ARBA00022825"/>
    </source>
</evidence>
<feature type="active site" description="Charge relay system" evidence="7">
    <location>
        <position position="185"/>
    </location>
</feature>
<feature type="compositionally biased region" description="Low complexity" evidence="8">
    <location>
        <begin position="380"/>
        <end position="395"/>
    </location>
</feature>
<dbReference type="Proteomes" id="UP000469452">
    <property type="component" value="Unassembled WGS sequence"/>
</dbReference>
<evidence type="ECO:0000313" key="14">
    <source>
        <dbReference type="EMBL" id="RHY61580.1"/>
    </source>
</evidence>
<dbReference type="AlphaFoldDB" id="A0A397BFU5"/>
<reference evidence="20 21" key="2">
    <citation type="submission" date="2018-08" db="EMBL/GenBank/DDBJ databases">
        <title>Aphanomyces genome sequencing and annotation.</title>
        <authorList>
            <person name="Minardi D."/>
            <person name="Oidtmann B."/>
            <person name="Van Der Giezen M."/>
            <person name="Studholme D.J."/>
        </authorList>
    </citation>
    <scope>NUCLEOTIDE SEQUENCE [LARGE SCALE GENOMIC DNA]</scope>
    <source>
        <strain evidence="18 22">197901</strain>
        <strain evidence="15 24">D2</strain>
        <strain evidence="17 27">FDL457</strain>
        <strain evidence="13 20">Kv</strain>
        <strain evidence="14 21">SA</strain>
        <strain evidence="16 26">Si</strain>
        <strain evidence="12 23">Yx</strain>
    </source>
</reference>
<evidence type="ECO:0000256" key="2">
    <source>
        <dbReference type="ARBA" id="ARBA00022670"/>
    </source>
</evidence>
<evidence type="ECO:0000313" key="25">
    <source>
        <dbReference type="Proteomes" id="UP000275652"/>
    </source>
</evidence>
<dbReference type="EMBL" id="QUTI01052645">
    <property type="protein sequence ID" value="RLN99248.1"/>
    <property type="molecule type" value="Genomic_DNA"/>
</dbReference>
<dbReference type="PROSITE" id="PS51892">
    <property type="entry name" value="SUBTILASE"/>
    <property type="match status" value="1"/>
</dbReference>
<evidence type="ECO:0000313" key="17">
    <source>
        <dbReference type="EMBL" id="RHY82760.1"/>
    </source>
</evidence>
<keyword evidence="4 7" id="KW-0720">Serine protease</keyword>
<dbReference type="Pfam" id="PF00082">
    <property type="entry name" value="Peptidase_S8"/>
    <property type="match status" value="1"/>
</dbReference>
<gene>
    <name evidence="11" type="ORF">AaE_001222</name>
    <name evidence="12" type="ORF">DYB25_013553</name>
    <name evidence="17" type="ORF">DYB26_009807</name>
    <name evidence="19" type="ORF">DYB28_008145</name>
    <name evidence="15" type="ORF">DYB30_001115</name>
    <name evidence="18" type="ORF">DYB31_013138</name>
    <name evidence="16" type="ORF">DYB34_013593</name>
    <name evidence="13" type="ORF">DYB36_010627</name>
    <name evidence="14" type="ORF">DYB38_011671</name>
</gene>
<dbReference type="PROSITE" id="PS00138">
    <property type="entry name" value="SUBTILASE_SER"/>
    <property type="match status" value="1"/>
</dbReference>
<dbReference type="Proteomes" id="UP000266196">
    <property type="component" value="Unassembled WGS sequence"/>
</dbReference>
<proteinExistence type="inferred from homology"/>
<dbReference type="Proteomes" id="UP000286510">
    <property type="component" value="Unassembled WGS sequence"/>
</dbReference>
<keyword evidence="9" id="KW-0732">Signal</keyword>
<evidence type="ECO:0000256" key="5">
    <source>
        <dbReference type="ARBA" id="ARBA00023529"/>
    </source>
</evidence>
<dbReference type="Proteomes" id="UP000265427">
    <property type="component" value="Unassembled WGS sequence"/>
</dbReference>
<evidence type="ECO:0000313" key="24">
    <source>
        <dbReference type="Proteomes" id="UP000266643"/>
    </source>
</evidence>
<dbReference type="Proteomes" id="UP000283543">
    <property type="component" value="Unassembled WGS sequence"/>
</dbReference>
<comment type="caution">
    <text evidence="13">The sequence shown here is derived from an EMBL/GenBank/DDBJ whole genome shotgun (WGS) entry which is preliminary data.</text>
</comment>
<dbReference type="EMBL" id="QUTB01000510">
    <property type="protein sequence ID" value="RHY77681.1"/>
    <property type="molecule type" value="Genomic_DNA"/>
</dbReference>
<dbReference type="EMBL" id="QUTF01025978">
    <property type="protein sequence ID" value="RHY82760.1"/>
    <property type="molecule type" value="Genomic_DNA"/>
</dbReference>
<comment type="catalytic activity">
    <reaction evidence="5">
        <text>Hydrolysis of proteins with broad specificity for peptide bonds, and a preference for a large uncharged residue in P1. Hydrolyzes peptide amides.</text>
        <dbReference type="EC" id="3.4.21.62"/>
    </reaction>
</comment>
<organism evidence="13 20">
    <name type="scientific">Aphanomyces astaci</name>
    <name type="common">Crayfish plague agent</name>
    <dbReference type="NCBI Taxonomy" id="112090"/>
    <lineage>
        <taxon>Eukaryota</taxon>
        <taxon>Sar</taxon>
        <taxon>Stramenopiles</taxon>
        <taxon>Oomycota</taxon>
        <taxon>Saprolegniomycetes</taxon>
        <taxon>Saprolegniales</taxon>
        <taxon>Verrucalvaceae</taxon>
        <taxon>Aphanomyces</taxon>
    </lineage>
</organism>
<evidence type="ECO:0000313" key="21">
    <source>
        <dbReference type="Proteomes" id="UP000265716"/>
    </source>
</evidence>
<evidence type="ECO:0000313" key="11">
    <source>
        <dbReference type="EMBL" id="KAF0775078.1"/>
    </source>
</evidence>
<evidence type="ECO:0000313" key="19">
    <source>
        <dbReference type="EMBL" id="RLN99248.1"/>
    </source>
</evidence>
<feature type="chain" id="PRO_5039987505" description="subtilisin" evidence="9">
    <location>
        <begin position="18"/>
        <end position="482"/>
    </location>
</feature>
<evidence type="ECO:0000313" key="18">
    <source>
        <dbReference type="EMBL" id="RHZ05025.1"/>
    </source>
</evidence>
<evidence type="ECO:0000313" key="13">
    <source>
        <dbReference type="EMBL" id="RHY19438.1"/>
    </source>
</evidence>
<evidence type="ECO:0000313" key="28">
    <source>
        <dbReference type="Proteomes" id="UP000469452"/>
    </source>
</evidence>
<dbReference type="GO" id="GO:0006508">
    <property type="term" value="P:proteolysis"/>
    <property type="evidence" value="ECO:0007669"/>
    <property type="project" value="UniProtKB-KW"/>
</dbReference>
<keyword evidence="2 7" id="KW-0645">Protease</keyword>
<name>A0A397BFU5_APHAT</name>
<reference evidence="19 25" key="1">
    <citation type="journal article" date="2018" name="J. Invertebr. Pathol.">
        <title>New genotyping method for the causative agent of crayfish plague (Aphanomyces astaci) based on whole genome data.</title>
        <authorList>
            <person name="Minardi D."/>
            <person name="Studholme D.J."/>
            <person name="van der Giezen M."/>
            <person name="Pretto T."/>
            <person name="Oidtmann B."/>
        </authorList>
    </citation>
    <scope>NUCLEOTIDE SEQUENCE [LARGE SCALE GENOMIC DNA]</scope>
    <source>
        <strain evidence="19 25">KB13</strain>
    </source>
</reference>
<feature type="active site" description="Charge relay system" evidence="7">
    <location>
        <position position="221"/>
    </location>
</feature>
<dbReference type="Proteomes" id="UP000266239">
    <property type="component" value="Unassembled WGS sequence"/>
</dbReference>
<evidence type="ECO:0000313" key="20">
    <source>
        <dbReference type="Proteomes" id="UP000265427"/>
    </source>
</evidence>
<evidence type="ECO:0000313" key="27">
    <source>
        <dbReference type="Proteomes" id="UP000286510"/>
    </source>
</evidence>
<dbReference type="EMBL" id="QUSZ01003176">
    <property type="protein sequence ID" value="RHY19438.1"/>
    <property type="molecule type" value="Genomic_DNA"/>
</dbReference>
<evidence type="ECO:0000256" key="7">
    <source>
        <dbReference type="PROSITE-ProRule" id="PRU01240"/>
    </source>
</evidence>
<dbReference type="EMBL" id="QUTD01005120">
    <property type="protein sequence ID" value="RHY63969.1"/>
    <property type="molecule type" value="Genomic_DNA"/>
</dbReference>
<dbReference type="Proteomes" id="UP000275652">
    <property type="component" value="Unassembled WGS sequence"/>
</dbReference>
<dbReference type="InterPro" id="IPR036852">
    <property type="entry name" value="Peptidase_S8/S53_dom_sf"/>
</dbReference>
<evidence type="ECO:0000256" key="3">
    <source>
        <dbReference type="ARBA" id="ARBA00022801"/>
    </source>
</evidence>
<keyword evidence="3 7" id="KW-0378">Hydrolase</keyword>
<evidence type="ECO:0000259" key="10">
    <source>
        <dbReference type="Pfam" id="PF00082"/>
    </source>
</evidence>
<feature type="active site" description="Charge relay system" evidence="7">
    <location>
        <position position="395"/>
    </location>
</feature>
<evidence type="ECO:0000313" key="26">
    <source>
        <dbReference type="Proteomes" id="UP000283543"/>
    </source>
</evidence>
<dbReference type="EMBL" id="QUTA01009358">
    <property type="protein sequence ID" value="RHY01130.1"/>
    <property type="molecule type" value="Genomic_DNA"/>
</dbReference>
<dbReference type="PANTHER" id="PTHR43806:SF67">
    <property type="entry name" value="EGF-LIKE DOMAIN-CONTAINING PROTEIN"/>
    <property type="match status" value="1"/>
</dbReference>
<evidence type="ECO:0000313" key="12">
    <source>
        <dbReference type="EMBL" id="RHY01130.1"/>
    </source>
</evidence>
<evidence type="ECO:0000256" key="8">
    <source>
        <dbReference type="SAM" id="MobiDB-lite"/>
    </source>
</evidence>
<sequence length="482" mass="50839">MFTRFALVAAALAIASAKISPKLFREIETKGSLPSVVIVEFDPVTDEVLSKADSRIESVSTRSEKILTVLETLVENANRQQSGALEIIAQAQAKRELTDDFSAKTLAIANILVLTNPSPSLLESLATDVNVKVIRPQHYGKLALPESVEDVAAPTAVEWGVVKIAAPSLWEKGFTGKGIVVGGIDSGVHYTHEALKDNWRSENGYFQPVGNSQFPVDGHGHGTHTMGTSVGAGGIGVAPDAKWIACEGCLPNTKCPEVAVVACAQYMLCPHDYQGKNPKCELAPHVINNSWADDDHIPDVPYYKGPVAAWRKAGIIPVFANANSGPKCGTVLSPGDYPNVIGVGATTSTDNLAQFSSRGPGPNNVRKPDVSAPGQRVRSSTRLNNSSYASSSGTSMATPHVTGAIALLIQAQPGITYDEIYAALTKTAETSTLTPNNQTCGGLDDSKYPNNNYGYGRINVFKAATSAPSPSTPAPTTTKPAC</sequence>
<evidence type="ECO:0000313" key="23">
    <source>
        <dbReference type="Proteomes" id="UP000266239"/>
    </source>
</evidence>
<evidence type="ECO:0000313" key="22">
    <source>
        <dbReference type="Proteomes" id="UP000266196"/>
    </source>
</evidence>
<evidence type="ECO:0000256" key="9">
    <source>
        <dbReference type="SAM" id="SignalP"/>
    </source>
</evidence>
<dbReference type="EMBL" id="QUTC01004906">
    <property type="protein sequence ID" value="RHY61580.1"/>
    <property type="molecule type" value="Genomic_DNA"/>
</dbReference>